<comment type="caution">
    <text evidence="1">The sequence shown here is derived from an EMBL/GenBank/DDBJ whole genome shotgun (WGS) entry which is preliminary data.</text>
</comment>
<evidence type="ECO:0000313" key="2">
    <source>
        <dbReference type="Proteomes" id="UP001142592"/>
    </source>
</evidence>
<keyword evidence="2" id="KW-1185">Reference proteome</keyword>
<accession>A0A9X3I908</accession>
<evidence type="ECO:0000313" key="1">
    <source>
        <dbReference type="EMBL" id="MCX3264805.1"/>
    </source>
</evidence>
<protein>
    <submittedName>
        <fullName evidence="1">Uncharacterized protein</fullName>
    </submittedName>
</protein>
<dbReference type="Proteomes" id="UP001142592">
    <property type="component" value="Unassembled WGS sequence"/>
</dbReference>
<gene>
    <name evidence="1" type="ORF">OQZ29_08625</name>
</gene>
<dbReference type="RefSeq" id="WP_010600039.1">
    <property type="nucleotide sequence ID" value="NZ_JAPJUH010000002.1"/>
</dbReference>
<dbReference type="EMBL" id="JAPJUH010000002">
    <property type="protein sequence ID" value="MCX3264805.1"/>
    <property type="molecule type" value="Genomic_DNA"/>
</dbReference>
<name>A0A9X3I908_9SPHI</name>
<sequence length="307" mass="34221">MAKQSEKQKEENQGPLNDIPVINECFIITPIGEYNSETFVKAMGLINSVINPVLKEFNFKATPANEINTSGSINKQIIKRILEDKLAIANLTDLNPNVMYELALRHAARLPVITMAEKGTRLPFDITDQRTIFYIDSLAGSEAAKPQLRAMIEEALTGELPENPIYDVLQQESILKNVKQDDPINLLMNTVNQMETKFMNAINDIKNSSFQSKPSPPSYPNVQQNRSFNISGTADSSIHNMTTIVSSLHQFLKKVDNNAAYRGGSLTSDGKFDVGFTFSKLVDDSYLRAHLIVNKIDGIQITSVNRL</sequence>
<proteinExistence type="predicted"/>
<reference evidence="1" key="1">
    <citation type="submission" date="2022-11" db="EMBL/GenBank/DDBJ databases">
        <authorList>
            <person name="Graham C."/>
            <person name="Newman J.D."/>
        </authorList>
    </citation>
    <scope>NUCLEOTIDE SEQUENCE</scope>
    <source>
        <strain evidence="1">DSM 19486</strain>
    </source>
</reference>
<dbReference type="AlphaFoldDB" id="A0A9X3I908"/>
<organism evidence="1 2">
    <name type="scientific">Pedobacter agri</name>
    <dbReference type="NCBI Taxonomy" id="454586"/>
    <lineage>
        <taxon>Bacteria</taxon>
        <taxon>Pseudomonadati</taxon>
        <taxon>Bacteroidota</taxon>
        <taxon>Sphingobacteriia</taxon>
        <taxon>Sphingobacteriales</taxon>
        <taxon>Sphingobacteriaceae</taxon>
        <taxon>Pedobacter</taxon>
    </lineage>
</organism>